<dbReference type="CDD" id="cd19162">
    <property type="entry name" value="AKR_FDH"/>
    <property type="match status" value="1"/>
</dbReference>
<dbReference type="Proteomes" id="UP001500393">
    <property type="component" value="Unassembled WGS sequence"/>
</dbReference>
<comment type="caution">
    <text evidence="2">The sequence shown here is derived from an EMBL/GenBank/DDBJ whole genome shotgun (WGS) entry which is preliminary data.</text>
</comment>
<protein>
    <submittedName>
        <fullName evidence="2">Aldo/keto reductase</fullName>
    </submittedName>
</protein>
<sequence length="332" mass="35793">MTKRMARRRLGRTGVEVTAVGFGGGPLGGLFEPLDDGTAAAALEAAYAGGIRYFDTSPHYGIGHSERRIGEFLREQPRNEFTLSTKVGRLLVPQDPQGRLDEAFQVPATHRRVWDFSRDGIRRSVEDSLTRLGLERIDALYLHDAEQHFETALRDGYPALAELRDEGLVGAIGAGMYDPALLTTLVRESDVDVVMLAGRYTLLEQSALDTLLPACAERNVSILAAAIFNSGLLASARPAEGARFDYAPASQELLAKAHRIADVCEAHGVTLPEAAIAFPLAHPVVAGVVIGMRSADEARSNLASFDTAVPAQVWADLRSEGLIDERAPLPQA</sequence>
<dbReference type="InterPro" id="IPR020471">
    <property type="entry name" value="AKR"/>
</dbReference>
<organism evidence="2 3">
    <name type="scientific">Kribbella sancticallisti</name>
    <dbReference type="NCBI Taxonomy" id="460087"/>
    <lineage>
        <taxon>Bacteria</taxon>
        <taxon>Bacillati</taxon>
        <taxon>Actinomycetota</taxon>
        <taxon>Actinomycetes</taxon>
        <taxon>Propionibacteriales</taxon>
        <taxon>Kribbellaceae</taxon>
        <taxon>Kribbella</taxon>
    </lineage>
</organism>
<name>A0ABN2EGA9_9ACTN</name>
<evidence type="ECO:0000313" key="3">
    <source>
        <dbReference type="Proteomes" id="UP001500393"/>
    </source>
</evidence>
<dbReference type="EMBL" id="BAAAOS010000055">
    <property type="protein sequence ID" value="GAA1606012.1"/>
    <property type="molecule type" value="Genomic_DNA"/>
</dbReference>
<proteinExistence type="predicted"/>
<reference evidence="2 3" key="1">
    <citation type="journal article" date="2019" name="Int. J. Syst. Evol. Microbiol.">
        <title>The Global Catalogue of Microorganisms (GCM) 10K type strain sequencing project: providing services to taxonomists for standard genome sequencing and annotation.</title>
        <authorList>
            <consortium name="The Broad Institute Genomics Platform"/>
            <consortium name="The Broad Institute Genome Sequencing Center for Infectious Disease"/>
            <person name="Wu L."/>
            <person name="Ma J."/>
        </authorList>
    </citation>
    <scope>NUCLEOTIDE SEQUENCE [LARGE SCALE GENOMIC DNA]</scope>
    <source>
        <strain evidence="2 3">JCM 14969</strain>
    </source>
</reference>
<keyword evidence="3" id="KW-1185">Reference proteome</keyword>
<gene>
    <name evidence="2" type="ORF">GCM10009789_70230</name>
</gene>
<dbReference type="Gene3D" id="3.20.20.100">
    <property type="entry name" value="NADP-dependent oxidoreductase domain"/>
    <property type="match status" value="1"/>
</dbReference>
<dbReference type="PANTHER" id="PTHR42686">
    <property type="entry name" value="GH17980P-RELATED"/>
    <property type="match status" value="1"/>
</dbReference>
<dbReference type="PANTHER" id="PTHR42686:SF1">
    <property type="entry name" value="GH17980P-RELATED"/>
    <property type="match status" value="1"/>
</dbReference>
<dbReference type="SUPFAM" id="SSF51430">
    <property type="entry name" value="NAD(P)-linked oxidoreductase"/>
    <property type="match status" value="1"/>
</dbReference>
<dbReference type="Pfam" id="PF00248">
    <property type="entry name" value="Aldo_ket_red"/>
    <property type="match status" value="1"/>
</dbReference>
<dbReference type="RefSeq" id="WP_344221027.1">
    <property type="nucleotide sequence ID" value="NZ_BAAAOS010000055.1"/>
</dbReference>
<dbReference type="InterPro" id="IPR044477">
    <property type="entry name" value="FDH-like"/>
</dbReference>
<dbReference type="InterPro" id="IPR023210">
    <property type="entry name" value="NADP_OxRdtase_dom"/>
</dbReference>
<evidence type="ECO:0000313" key="2">
    <source>
        <dbReference type="EMBL" id="GAA1606012.1"/>
    </source>
</evidence>
<feature type="domain" description="NADP-dependent oxidoreductase" evidence="1">
    <location>
        <begin position="20"/>
        <end position="318"/>
    </location>
</feature>
<accession>A0ABN2EGA9</accession>
<evidence type="ECO:0000259" key="1">
    <source>
        <dbReference type="Pfam" id="PF00248"/>
    </source>
</evidence>
<dbReference type="InterPro" id="IPR036812">
    <property type="entry name" value="NAD(P)_OxRdtase_dom_sf"/>
</dbReference>